<gene>
    <name evidence="1" type="ORF">DLD82_04330</name>
</gene>
<dbReference type="PIRSF" id="PIRSF006600">
    <property type="entry name" value="UCP006600"/>
    <property type="match status" value="1"/>
</dbReference>
<dbReference type="InterPro" id="IPR012033">
    <property type="entry name" value="UCP006600"/>
</dbReference>
<dbReference type="EMBL" id="QGMZ01000010">
    <property type="protein sequence ID" value="PWR75369.1"/>
    <property type="molecule type" value="Genomic_DNA"/>
</dbReference>
<dbReference type="Gene3D" id="3.40.50.10160">
    <property type="entry name" value="MTH777-like"/>
    <property type="match status" value="1"/>
</dbReference>
<comment type="caution">
    <text evidence="1">The sequence shown here is derived from an EMBL/GenBank/DDBJ whole genome shotgun (WGS) entry which is preliminary data.</text>
</comment>
<sequence>MPEERDRKVTILVMGCPKVPVQTSLVLYLAHRMKNAGYQTIIAGTPAARQLIRVADPDGHYIMEMKDLDATIAALAEEKLPVTNSFVFVHNDAGISYAATMQSLTNKPVTAIIFGEEAEQVTSEITFPCSIIADPAIHNPMPLKRKIEEAAPWDA</sequence>
<dbReference type="SUPFAM" id="SSF75181">
    <property type="entry name" value="Hypothetical protein MTH777 (MT0777)"/>
    <property type="match status" value="1"/>
</dbReference>
<reference evidence="1 2" key="1">
    <citation type="submission" date="2018-05" db="EMBL/GenBank/DDBJ databases">
        <title>Draft genome of Methanospirillum stamsii Pt1.</title>
        <authorList>
            <person name="Dueholm M.S."/>
            <person name="Nielsen P.H."/>
            <person name="Bakmann L.F."/>
            <person name="Otzen D.E."/>
        </authorList>
    </citation>
    <scope>NUCLEOTIDE SEQUENCE [LARGE SCALE GENOMIC DNA]</scope>
    <source>
        <strain evidence="1 2">Pt1</strain>
    </source>
</reference>
<dbReference type="AlphaFoldDB" id="A0A2V2N6B1"/>
<dbReference type="Pfam" id="PF09001">
    <property type="entry name" value="DUF1890"/>
    <property type="match status" value="1"/>
</dbReference>
<proteinExistence type="predicted"/>
<dbReference type="InterPro" id="IPR036608">
    <property type="entry name" value="MTH777-like_sf"/>
</dbReference>
<protein>
    <submittedName>
        <fullName evidence="1">DUF1890 domain-containing protein</fullName>
    </submittedName>
</protein>
<keyword evidence="2" id="KW-1185">Reference proteome</keyword>
<dbReference type="OrthoDB" id="144859at2157"/>
<dbReference type="Proteomes" id="UP000245934">
    <property type="component" value="Unassembled WGS sequence"/>
</dbReference>
<dbReference type="GeneID" id="97609712"/>
<accession>A0A2V2N6B1</accession>
<name>A0A2V2N6B1_9EURY</name>
<dbReference type="RefSeq" id="WP_109939888.1">
    <property type="nucleotide sequence ID" value="NZ_CP176366.1"/>
</dbReference>
<evidence type="ECO:0000313" key="2">
    <source>
        <dbReference type="Proteomes" id="UP000245934"/>
    </source>
</evidence>
<organism evidence="1 2">
    <name type="scientific">Methanospirillum stamsii</name>
    <dbReference type="NCBI Taxonomy" id="1277351"/>
    <lineage>
        <taxon>Archaea</taxon>
        <taxon>Methanobacteriati</taxon>
        <taxon>Methanobacteriota</taxon>
        <taxon>Stenosarchaea group</taxon>
        <taxon>Methanomicrobia</taxon>
        <taxon>Methanomicrobiales</taxon>
        <taxon>Methanospirillaceae</taxon>
        <taxon>Methanospirillum</taxon>
    </lineage>
</organism>
<evidence type="ECO:0000313" key="1">
    <source>
        <dbReference type="EMBL" id="PWR75369.1"/>
    </source>
</evidence>